<dbReference type="InterPro" id="IPR018573">
    <property type="entry name" value="Restrct_endonuc_II_AlwI"/>
</dbReference>
<dbReference type="GO" id="GO:0016787">
    <property type="term" value="F:hydrolase activity"/>
    <property type="evidence" value="ECO:0007669"/>
    <property type="project" value="UniProtKB-KW"/>
</dbReference>
<comment type="caution">
    <text evidence="1">The sequence shown here is derived from an EMBL/GenBank/DDBJ whole genome shotgun (WGS) entry which is preliminary data.</text>
</comment>
<keyword evidence="1" id="KW-0255">Endonuclease</keyword>
<evidence type="ECO:0000313" key="1">
    <source>
        <dbReference type="EMBL" id="MFC4620572.1"/>
    </source>
</evidence>
<gene>
    <name evidence="1" type="ORF">ACFO4N_17925</name>
</gene>
<reference evidence="2" key="1">
    <citation type="journal article" date="2019" name="Int. J. Syst. Evol. Microbiol.">
        <title>The Global Catalogue of Microorganisms (GCM) 10K type strain sequencing project: providing services to taxonomists for standard genome sequencing and annotation.</title>
        <authorList>
            <consortium name="The Broad Institute Genomics Platform"/>
            <consortium name="The Broad Institute Genome Sequencing Center for Infectious Disease"/>
            <person name="Wu L."/>
            <person name="Ma J."/>
        </authorList>
    </citation>
    <scope>NUCLEOTIDE SEQUENCE [LARGE SCALE GENOMIC DNA]</scope>
    <source>
        <strain evidence="2">CGMCC 1.16306</strain>
    </source>
</reference>
<organism evidence="1 2">
    <name type="scientific">Camelliibacillus cellulosilyticus</name>
    <dbReference type="NCBI Taxonomy" id="2174486"/>
    <lineage>
        <taxon>Bacteria</taxon>
        <taxon>Bacillati</taxon>
        <taxon>Bacillota</taxon>
        <taxon>Bacilli</taxon>
        <taxon>Bacillales</taxon>
        <taxon>Sporolactobacillaceae</taxon>
        <taxon>Camelliibacillus</taxon>
    </lineage>
</organism>
<keyword evidence="1" id="KW-0540">Nuclease</keyword>
<dbReference type="Proteomes" id="UP001596022">
    <property type="component" value="Unassembled WGS sequence"/>
</dbReference>
<accession>A0ABV9GRH3</accession>
<dbReference type="RefSeq" id="WP_376847684.1">
    <property type="nucleotide sequence ID" value="NZ_JBHSFW010000029.1"/>
</dbReference>
<sequence>MSSAWHFGNTTVRNPQRIRDGLIVLQNSTLNGNLIGKKQELLFADALDNAGVVTIANKSRDYSDMGRKWRSCFSQLGFITHKFSRNVGSDEVDGVIREVQSYYSFSELSGKPYEITPSGQRMINAESLQQQNECMLRALLAYQIPSTIEPRNGTDPFSPFVFILQVLLKLSESQDTRGLSKTEMALVQVCRSHDEVDQVISKILSYRVNNDNAQGRVGKRHQERLLLEKIASTAGVSWESLRDYSDVNFRYPRLTGLVSLQGKRLVVNQNKIPIIKAILKNHIIIDSSNQNAYLNRLWNGAELPTDNEANALSEIDRFKEILLNAGFSEDKLPTVAPNLEIADINMIRMKYEEMYYLYLEEKFAVDQNEENQVREIIAYLKKLDKQPIDDEFDIEIDDAPSYLEWAVWRAFLAINNLVNKPHEARRFKVDQDFFPISCASGGGADMIFEFEDFVLVVEVTLTTSSRQEAAEGEPVRRHVAKEKLNYQESDKPVYGLFLARSIDNNTAETFRIGVWYRGDEPDFINIVPLTLSQFIAVMEKFLSQPFENRDFRKLLDSCLIPRNAHAPAWKKEIEKQVVSFIG</sequence>
<dbReference type="EMBL" id="JBHSFW010000029">
    <property type="protein sequence ID" value="MFC4620572.1"/>
    <property type="molecule type" value="Genomic_DNA"/>
</dbReference>
<dbReference type="CDD" id="cd22316">
    <property type="entry name" value="BspD6I-like"/>
    <property type="match status" value="1"/>
</dbReference>
<keyword evidence="2" id="KW-1185">Reference proteome</keyword>
<dbReference type="GO" id="GO:0004519">
    <property type="term" value="F:endonuclease activity"/>
    <property type="evidence" value="ECO:0007669"/>
    <property type="project" value="UniProtKB-KW"/>
</dbReference>
<protein>
    <submittedName>
        <fullName evidence="1">AlwI family type II restriction endonuclease</fullName>
        <ecNumber evidence="1">3.1.21.-</ecNumber>
    </submittedName>
</protein>
<evidence type="ECO:0000313" key="2">
    <source>
        <dbReference type="Proteomes" id="UP001596022"/>
    </source>
</evidence>
<proteinExistence type="predicted"/>
<dbReference type="EC" id="3.1.21.-" evidence="1"/>
<dbReference type="Pfam" id="PF09491">
    <property type="entry name" value="RE_AlwI"/>
    <property type="match status" value="1"/>
</dbReference>
<dbReference type="Gene3D" id="3.40.91.50">
    <property type="match status" value="1"/>
</dbReference>
<name>A0ABV9GRH3_9BACL</name>
<keyword evidence="1" id="KW-0378">Hydrolase</keyword>